<dbReference type="Proteomes" id="UP000243459">
    <property type="component" value="Chromosome 10"/>
</dbReference>
<sequence length="99" mass="11739">MARYKARTMNISKWLNLQDLVSSLLGCQLHEEIPSDTEDILKLEFEPEVLPPSPRANVRSKSVYEKIEDLFELDYDFLYFDRQYEIKLKEEDESDVACF</sequence>
<gene>
    <name evidence="1" type="ORF">A4U43_C10F16030</name>
</gene>
<dbReference type="AlphaFoldDB" id="A0A5P1E6H0"/>
<organism evidence="1 2">
    <name type="scientific">Asparagus officinalis</name>
    <name type="common">Garden asparagus</name>
    <dbReference type="NCBI Taxonomy" id="4686"/>
    <lineage>
        <taxon>Eukaryota</taxon>
        <taxon>Viridiplantae</taxon>
        <taxon>Streptophyta</taxon>
        <taxon>Embryophyta</taxon>
        <taxon>Tracheophyta</taxon>
        <taxon>Spermatophyta</taxon>
        <taxon>Magnoliopsida</taxon>
        <taxon>Liliopsida</taxon>
        <taxon>Asparagales</taxon>
        <taxon>Asparagaceae</taxon>
        <taxon>Asparagoideae</taxon>
        <taxon>Asparagus</taxon>
    </lineage>
</organism>
<reference evidence="2" key="1">
    <citation type="journal article" date="2017" name="Nat. Commun.">
        <title>The asparagus genome sheds light on the origin and evolution of a young Y chromosome.</title>
        <authorList>
            <person name="Harkess A."/>
            <person name="Zhou J."/>
            <person name="Xu C."/>
            <person name="Bowers J.E."/>
            <person name="Van der Hulst R."/>
            <person name="Ayyampalayam S."/>
            <person name="Mercati F."/>
            <person name="Riccardi P."/>
            <person name="McKain M.R."/>
            <person name="Kakrana A."/>
            <person name="Tang H."/>
            <person name="Ray J."/>
            <person name="Groenendijk J."/>
            <person name="Arikit S."/>
            <person name="Mathioni S.M."/>
            <person name="Nakano M."/>
            <person name="Shan H."/>
            <person name="Telgmann-Rauber A."/>
            <person name="Kanno A."/>
            <person name="Yue Z."/>
            <person name="Chen H."/>
            <person name="Li W."/>
            <person name="Chen Y."/>
            <person name="Xu X."/>
            <person name="Zhang Y."/>
            <person name="Luo S."/>
            <person name="Chen H."/>
            <person name="Gao J."/>
            <person name="Mao Z."/>
            <person name="Pires J.C."/>
            <person name="Luo M."/>
            <person name="Kudrna D."/>
            <person name="Wing R.A."/>
            <person name="Meyers B.C."/>
            <person name="Yi K."/>
            <person name="Kong H."/>
            <person name="Lavrijsen P."/>
            <person name="Sunseri F."/>
            <person name="Falavigna A."/>
            <person name="Ye Y."/>
            <person name="Leebens-Mack J.H."/>
            <person name="Chen G."/>
        </authorList>
    </citation>
    <scope>NUCLEOTIDE SEQUENCE [LARGE SCALE GENOMIC DNA]</scope>
    <source>
        <strain evidence="2">cv. DH0086</strain>
    </source>
</reference>
<evidence type="ECO:0000313" key="2">
    <source>
        <dbReference type="Proteomes" id="UP000243459"/>
    </source>
</evidence>
<proteinExistence type="predicted"/>
<evidence type="ECO:0000313" key="1">
    <source>
        <dbReference type="EMBL" id="ONK57045.1"/>
    </source>
</evidence>
<keyword evidence="2" id="KW-1185">Reference proteome</keyword>
<dbReference type="Gramene" id="ONK57045">
    <property type="protein sequence ID" value="ONK57045"/>
    <property type="gene ID" value="A4U43_C10F16030"/>
</dbReference>
<accession>A0A5P1E6H0</accession>
<protein>
    <submittedName>
        <fullName evidence="1">Uncharacterized protein</fullName>
    </submittedName>
</protein>
<name>A0A5P1E6H0_ASPOF</name>
<dbReference type="EMBL" id="CM007390">
    <property type="protein sequence ID" value="ONK57045.1"/>
    <property type="molecule type" value="Genomic_DNA"/>
</dbReference>